<dbReference type="PROSITE" id="PS50110">
    <property type="entry name" value="RESPONSE_REGULATORY"/>
    <property type="match status" value="1"/>
</dbReference>
<dbReference type="Gene3D" id="3.40.50.2300">
    <property type="match status" value="1"/>
</dbReference>
<dbReference type="CDD" id="cd17541">
    <property type="entry name" value="REC_CheB-like"/>
    <property type="match status" value="1"/>
</dbReference>
<reference evidence="2" key="1">
    <citation type="journal article" date="2011" name="PLoS ONE">
        <title>Genome of a low-salinity ammonia-oxidizing archaeon determined by single-cell and metagenomic analysis.</title>
        <authorList>
            <person name="Blainey P.C."/>
            <person name="Mosier A.C."/>
            <person name="Potanina A."/>
            <person name="Francis C.A."/>
            <person name="Quake S.R."/>
        </authorList>
    </citation>
    <scope>NUCLEOTIDE SEQUENCE [LARGE SCALE GENOMIC DNA]</scope>
    <source>
        <strain evidence="2">SFB1</strain>
    </source>
</reference>
<protein>
    <submittedName>
        <fullName evidence="2">Chemotaxis response regulator</fullName>
    </submittedName>
</protein>
<organism evidence="2">
    <name type="scientific">Candidatus Nitrosarchaeum limnium SFB1</name>
    <dbReference type="NCBI Taxonomy" id="886738"/>
    <lineage>
        <taxon>Archaea</taxon>
        <taxon>Nitrososphaerota</taxon>
        <taxon>Nitrososphaeria</taxon>
        <taxon>Nitrosopumilales</taxon>
        <taxon>Nitrosopumilaceae</taxon>
        <taxon>Nitrosarchaeum</taxon>
    </lineage>
</organism>
<dbReference type="HOGENOM" id="CLU_000445_69_15_2"/>
<comment type="caution">
    <text evidence="2">The sequence shown here is derived from an EMBL/GenBank/DDBJ whole genome shotgun (WGS) entry which is preliminary data.</text>
</comment>
<dbReference type="AlphaFoldDB" id="F3KK34"/>
<proteinExistence type="predicted"/>
<dbReference type="STRING" id="886738.Nlim_0847"/>
<dbReference type="InterPro" id="IPR011006">
    <property type="entry name" value="CheY-like_superfamily"/>
</dbReference>
<accession>F3KK34</accession>
<dbReference type="EMBL" id="AEGP01000033">
    <property type="protein sequence ID" value="EGG42201.1"/>
    <property type="molecule type" value="Genomic_DNA"/>
</dbReference>
<sequence length="142" mass="16097">MQKTSIMIINDSRSMRLFLEEVIKSFADFEIIGSYFDGNLALDALRTKKPDVILLDLEMPNMDGLTFLEKLSQDQKYPIIILSNYAIDGSEMINQAIDLGAVSSLVPPSSNKIEDIEKFKNILHHRITIASLKSNRFTLECK</sequence>
<dbReference type="PANTHER" id="PTHR42872">
    <property type="entry name" value="PROTEIN-GLUTAMATE METHYLESTERASE/PROTEIN-GLUTAMINE GLUTAMINASE"/>
    <property type="match status" value="1"/>
</dbReference>
<dbReference type="Pfam" id="PF00072">
    <property type="entry name" value="Response_reg"/>
    <property type="match status" value="1"/>
</dbReference>
<evidence type="ECO:0000259" key="1">
    <source>
        <dbReference type="PROSITE" id="PS50110"/>
    </source>
</evidence>
<dbReference type="InterPro" id="IPR001789">
    <property type="entry name" value="Sig_transdc_resp-reg_receiver"/>
</dbReference>
<evidence type="ECO:0000313" key="2">
    <source>
        <dbReference type="EMBL" id="EGG42201.1"/>
    </source>
</evidence>
<dbReference type="GO" id="GO:0000160">
    <property type="term" value="P:phosphorelay signal transduction system"/>
    <property type="evidence" value="ECO:0007669"/>
    <property type="project" value="InterPro"/>
</dbReference>
<feature type="domain" description="Response regulatory" evidence="1">
    <location>
        <begin position="5"/>
        <end position="122"/>
    </location>
</feature>
<dbReference type="SMART" id="SM00448">
    <property type="entry name" value="REC"/>
    <property type="match status" value="1"/>
</dbReference>
<dbReference type="Proteomes" id="UP000004348">
    <property type="component" value="Chromosome"/>
</dbReference>
<dbReference type="SUPFAM" id="SSF52172">
    <property type="entry name" value="CheY-like"/>
    <property type="match status" value="1"/>
</dbReference>
<name>F3KK34_9ARCH</name>
<gene>
    <name evidence="2" type="ORF">Nlim_0847</name>
</gene>
<dbReference type="PANTHER" id="PTHR42872:SF6">
    <property type="entry name" value="PROTEIN-GLUTAMATE METHYLESTERASE_PROTEIN-GLUTAMINE GLUTAMINASE"/>
    <property type="match status" value="1"/>
</dbReference>